<dbReference type="InterPro" id="IPR041662">
    <property type="entry name" value="SusD-like_2"/>
</dbReference>
<sequence>MKNKLKIALLAFVAVSTSCQEDLDINTDPNFPQEINKGLALAASEASLATVVGGDLTNLGGFYAQYHTQAPTASQYENIDAYNINITYADRLWTELYAGCLNDLKYVLDTSNAAGDTGTALIATVLQAYTYQLLVDLFGDVPYSQALGGLQNITPAADPGEEIYMDLLARISAAQAAYAANPVPSDVGGQDIIYGADMDNWNRFANTLKLRIYLRMAYTPMANPAAVNALIAENNFIDEDAAFDNFGTSLNQTNPFFGVQLSNEGSGLGDVNNVASNSLHEFYVLNNDPRLEFVYRPNTAGNYISIPQGSGDEFNNTAVNYSRPNVQRQTPVFLITVAESNFLQAEALIRYAGGAGAQQKYEEGVRASFATYQANFFDSEGETFLSANEALQAANDLLAGPYAYTPGGTVEEQVRQVIVQKWAALAYVNNIEAWIETTRTKYPEIVPEGTENYAEGNRIPSRISVLSGTTVPSILFYPDYEVNRNPNIQQRNNITENVWWDQKPE</sequence>
<name>A0A255ZBB2_9FLAO</name>
<accession>A0A255ZBB2</accession>
<dbReference type="InterPro" id="IPR011990">
    <property type="entry name" value="TPR-like_helical_dom_sf"/>
</dbReference>
<comment type="caution">
    <text evidence="1">The sequence shown here is derived from an EMBL/GenBank/DDBJ whole genome shotgun (WGS) entry which is preliminary data.</text>
</comment>
<dbReference type="Proteomes" id="UP000216605">
    <property type="component" value="Unassembled WGS sequence"/>
</dbReference>
<gene>
    <name evidence="1" type="ORF">CHU92_06065</name>
</gene>
<evidence type="ECO:0000313" key="2">
    <source>
        <dbReference type="Proteomes" id="UP000216605"/>
    </source>
</evidence>
<dbReference type="OrthoDB" id="725917at2"/>
<dbReference type="PROSITE" id="PS51257">
    <property type="entry name" value="PROKAR_LIPOPROTEIN"/>
    <property type="match status" value="1"/>
</dbReference>
<proteinExistence type="predicted"/>
<evidence type="ECO:0000313" key="1">
    <source>
        <dbReference type="EMBL" id="OYQ38194.1"/>
    </source>
</evidence>
<organism evidence="1 2">
    <name type="scientific">Flavobacterium cyanobacteriorum</name>
    <dbReference type="NCBI Taxonomy" id="2022802"/>
    <lineage>
        <taxon>Bacteria</taxon>
        <taxon>Pseudomonadati</taxon>
        <taxon>Bacteroidota</taxon>
        <taxon>Flavobacteriia</taxon>
        <taxon>Flavobacteriales</taxon>
        <taxon>Flavobacteriaceae</taxon>
        <taxon>Flavobacterium</taxon>
    </lineage>
</organism>
<dbReference type="AlphaFoldDB" id="A0A255ZBB2"/>
<protein>
    <submittedName>
        <fullName evidence="1">SusD/RagB family nutrient-binding outer membrane lipoprotein</fullName>
    </submittedName>
</protein>
<dbReference type="Gene3D" id="1.25.40.390">
    <property type="match status" value="1"/>
</dbReference>
<dbReference type="Pfam" id="PF12771">
    <property type="entry name" value="SusD-like_2"/>
    <property type="match status" value="1"/>
</dbReference>
<reference evidence="1 2" key="1">
    <citation type="submission" date="2017-07" db="EMBL/GenBank/DDBJ databases">
        <title>Flavobacterium cyanobacteriorum sp. nov., isolated from cyanobacterial aggregates in a eutrophic lake.</title>
        <authorList>
            <person name="Cai H."/>
        </authorList>
    </citation>
    <scope>NUCLEOTIDE SEQUENCE [LARGE SCALE GENOMIC DNA]</scope>
    <source>
        <strain evidence="1 2">TH021</strain>
    </source>
</reference>
<dbReference type="SUPFAM" id="SSF48452">
    <property type="entry name" value="TPR-like"/>
    <property type="match status" value="1"/>
</dbReference>
<dbReference type="EMBL" id="NOXV01000229">
    <property type="protein sequence ID" value="OYQ38194.1"/>
    <property type="molecule type" value="Genomic_DNA"/>
</dbReference>
<dbReference type="RefSeq" id="WP_094413627.1">
    <property type="nucleotide sequence ID" value="NZ_NOXV01000229.1"/>
</dbReference>
<keyword evidence="1" id="KW-0449">Lipoprotein</keyword>
<keyword evidence="2" id="KW-1185">Reference proteome</keyword>